<organism evidence="1 2">
    <name type="scientific">Vermiconidia calcicola</name>
    <dbReference type="NCBI Taxonomy" id="1690605"/>
    <lineage>
        <taxon>Eukaryota</taxon>
        <taxon>Fungi</taxon>
        <taxon>Dikarya</taxon>
        <taxon>Ascomycota</taxon>
        <taxon>Pezizomycotina</taxon>
        <taxon>Dothideomycetes</taxon>
        <taxon>Dothideomycetidae</taxon>
        <taxon>Mycosphaerellales</taxon>
        <taxon>Extremaceae</taxon>
        <taxon>Vermiconidia</taxon>
    </lineage>
</organism>
<protein>
    <submittedName>
        <fullName evidence="1">Uncharacterized protein</fullName>
    </submittedName>
</protein>
<dbReference type="Proteomes" id="UP001281147">
    <property type="component" value="Unassembled WGS sequence"/>
</dbReference>
<gene>
    <name evidence="1" type="ORF">LTR37_020766</name>
</gene>
<keyword evidence="2" id="KW-1185">Reference proteome</keyword>
<accession>A0ACC3MBT2</accession>
<proteinExistence type="predicted"/>
<comment type="caution">
    <text evidence="1">The sequence shown here is derived from an EMBL/GenBank/DDBJ whole genome shotgun (WGS) entry which is preliminary data.</text>
</comment>
<reference evidence="1" key="1">
    <citation type="submission" date="2023-07" db="EMBL/GenBank/DDBJ databases">
        <title>Black Yeasts Isolated from many extreme environments.</title>
        <authorList>
            <person name="Coleine C."/>
            <person name="Stajich J.E."/>
            <person name="Selbmann L."/>
        </authorList>
    </citation>
    <scope>NUCLEOTIDE SEQUENCE</scope>
    <source>
        <strain evidence="1">CCFEE 5714</strain>
    </source>
</reference>
<evidence type="ECO:0000313" key="1">
    <source>
        <dbReference type="EMBL" id="KAK3681923.1"/>
    </source>
</evidence>
<evidence type="ECO:0000313" key="2">
    <source>
        <dbReference type="Proteomes" id="UP001281147"/>
    </source>
</evidence>
<dbReference type="EMBL" id="JAUTXU010000388">
    <property type="protein sequence ID" value="KAK3681923.1"/>
    <property type="molecule type" value="Genomic_DNA"/>
</dbReference>
<name>A0ACC3MBT2_9PEZI</name>
<sequence>MHSFQGDDNTKTISILNQHIDDEDGVYRIQYGDKVVSITIPTDVFDEDTMCRPYLLIPKLPSIFQGAWTRARITRAATNELEVTTSTDQLPSIESVWHPEQIDVLSLKHVKYHRSGVHQVHYDGGKVVVAKTAQFDWDIPRLESETRVYHMLDQYERQNPNKCRITPRVLGHLTEGGRVMGILLEKLEGRFASIDDLTACEEVLRKFHAVGLIHGDVNRYNFIVDDSDGSVKIIDFEHAEDFDDAGAKSELESLTSQLSEETGRGGPPIVTSE</sequence>